<organism evidence="4 5">
    <name type="scientific">Streptococcus pneumoniae (strain ATCC BAA-255 / R6)</name>
    <dbReference type="NCBI Taxonomy" id="171101"/>
    <lineage>
        <taxon>Bacteria</taxon>
        <taxon>Bacillati</taxon>
        <taxon>Bacillota</taxon>
        <taxon>Bacilli</taxon>
        <taxon>Lactobacillales</taxon>
        <taxon>Streptococcaceae</taxon>
        <taxon>Streptococcus</taxon>
    </lineage>
</organism>
<dbReference type="eggNOG" id="COG1316">
    <property type="taxonomic scope" value="Bacteria"/>
</dbReference>
<evidence type="ECO:0000256" key="1">
    <source>
        <dbReference type="SAM" id="Phobius"/>
    </source>
</evidence>
<accession>Q8CWU2</accession>
<dbReference type="InterPro" id="IPR004190">
    <property type="entry name" value="DNA_pol_proc_fac"/>
</dbReference>
<proteinExistence type="predicted"/>
<evidence type="ECO:0000313" key="5">
    <source>
        <dbReference type="Proteomes" id="UP000000586"/>
    </source>
</evidence>
<reference evidence="4 5" key="1">
    <citation type="journal article" date="2001" name="J. Bacteriol.">
        <title>Genome of the bacterium Streptococcus pneumoniae strain R6.</title>
        <authorList>
            <person name="Hoskins J.A."/>
            <person name="Alborn W.Jr."/>
            <person name="Arnold J."/>
            <person name="Blaszczak L."/>
            <person name="Burgett S."/>
            <person name="DeHoff B.S."/>
            <person name="Estrem S."/>
            <person name="Fritz L."/>
            <person name="Fu D.-J."/>
            <person name="Fuller W."/>
            <person name="Geringer C."/>
            <person name="Gilmour R."/>
            <person name="Glass J.S."/>
            <person name="Khoja H."/>
            <person name="Kraft A."/>
            <person name="LaGace R."/>
            <person name="LeBlanc D.J."/>
            <person name="Lee L.N."/>
            <person name="Lefkowitz E.J."/>
            <person name="Lu J."/>
            <person name="Matsushima P."/>
            <person name="McAhren S."/>
            <person name="McHenney M."/>
            <person name="McLeaster K."/>
            <person name="Mundy C."/>
            <person name="Nicas T.I."/>
            <person name="Norris F.H."/>
            <person name="O'Gara M."/>
            <person name="Peery R."/>
            <person name="Robertson G.T."/>
            <person name="Rockey P."/>
            <person name="Sun P.-M."/>
            <person name="Winkler M.E."/>
            <person name="Yang Y."/>
            <person name="Young-Bellido M."/>
            <person name="Zhao G."/>
            <person name="Zook C."/>
            <person name="Baltz R.H."/>
            <person name="Jaskunas S.Richard."/>
            <person name="Rosteck P.R.Jr."/>
            <person name="Skatrud P.L."/>
            <person name="Glass J.I."/>
        </authorList>
    </citation>
    <scope>NUCLEOTIDE SEQUENCE [LARGE SCALE GENOMIC DNA]</scope>
    <source>
        <strain evidence="5">ATCC BAA-255 / R6</strain>
    </source>
</reference>
<evidence type="ECO:0000259" key="2">
    <source>
        <dbReference type="Pfam" id="PF02916"/>
    </source>
</evidence>
<dbReference type="BioCyc" id="MetaCyc:MONOMER-20030"/>
<dbReference type="Gene3D" id="3.40.630.190">
    <property type="entry name" value="LCP protein"/>
    <property type="match status" value="1"/>
</dbReference>
<dbReference type="InterPro" id="IPR004474">
    <property type="entry name" value="LytR_CpsA_psr"/>
</dbReference>
<feature type="domain" description="DNA polymerase processivity factor" evidence="2">
    <location>
        <begin position="69"/>
        <end position="184"/>
    </location>
</feature>
<dbReference type="Gene3D" id="3.40.190.10">
    <property type="entry name" value="Periplasmic binding protein-like II"/>
    <property type="match status" value="1"/>
</dbReference>
<name>Q8CWU2_STRR6</name>
<feature type="transmembrane region" description="Helical" evidence="1">
    <location>
        <begin position="20"/>
        <end position="37"/>
    </location>
</feature>
<feature type="transmembrane region" description="Helical" evidence="1">
    <location>
        <begin position="74"/>
        <end position="93"/>
    </location>
</feature>
<dbReference type="AlphaFoldDB" id="Q8CWU2"/>
<protein>
    <submittedName>
        <fullName evidence="4">The type 2 capsule locus of Streptococcus pneumoniae</fullName>
    </submittedName>
</protein>
<evidence type="ECO:0000259" key="3">
    <source>
        <dbReference type="Pfam" id="PF03816"/>
    </source>
</evidence>
<feature type="domain" description="Cell envelope-related transcriptional attenuator" evidence="3">
    <location>
        <begin position="244"/>
        <end position="299"/>
    </location>
</feature>
<keyword evidence="1" id="KW-0812">Transmembrane</keyword>
<dbReference type="EMBL" id="AE007317">
    <property type="protein sequence ID" value="AAK99118.1"/>
    <property type="molecule type" value="Genomic_DNA"/>
</dbReference>
<dbReference type="Proteomes" id="UP000000586">
    <property type="component" value="Chromosome"/>
</dbReference>
<keyword evidence="5" id="KW-1185">Reference proteome</keyword>
<dbReference type="PIR" id="B97911">
    <property type="entry name" value="B97911"/>
</dbReference>
<sequence length="320" mass="35749">MSRRFKKSRSQKVKRSVNIVLLTIYLLLVCFLLFLIFKYNILAFRYLNLVVTALVLLVALVGLLLIIYKKAEKFTIFLLVFSILVSSVSLFAVQQFVGLTNRLNATSNYSEYSLSVAVLADSEIENVTQLTSVTAPTGTDNENIQKLLADIKSSQNTDLTVNQSSSYLAAYKSLIAGETKAIVLNSVFENIIELEYPDYASKIKKIYTKGFTKKVEAPKTSKNQSFNIYVSGIDTYGPISSVSRSDVNILMTVNRDTKKILLTTTPRDAYVPIADGGNNQKDKLTHAGIYGVDSSIHTFSESRWTFPIYIISNICLLYNT</sequence>
<feature type="transmembrane region" description="Helical" evidence="1">
    <location>
        <begin position="43"/>
        <end position="67"/>
    </location>
</feature>
<keyword evidence="1" id="KW-0472">Membrane</keyword>
<dbReference type="KEGG" id="spr:spr0314"/>
<dbReference type="Pfam" id="PF03816">
    <property type="entry name" value="LytR_cpsA_psr"/>
    <property type="match status" value="1"/>
</dbReference>
<keyword evidence="1" id="KW-1133">Transmembrane helix</keyword>
<dbReference type="STRING" id="171101.spr0314"/>
<gene>
    <name evidence="4" type="primary">cps2A</name>
    <name evidence="4" type="ordered locus">spr0314</name>
</gene>
<dbReference type="Pfam" id="PF02916">
    <property type="entry name" value="DNA_PPF"/>
    <property type="match status" value="1"/>
</dbReference>
<dbReference type="HOGENOM" id="CLU_868553_0_0_9"/>
<dbReference type="GO" id="GO:0006260">
    <property type="term" value="P:DNA replication"/>
    <property type="evidence" value="ECO:0007669"/>
    <property type="project" value="InterPro"/>
</dbReference>
<dbReference type="PATRIC" id="fig|171101.6.peg.353"/>
<evidence type="ECO:0000313" key="4">
    <source>
        <dbReference type="EMBL" id="AAK99118.1"/>
    </source>
</evidence>